<comment type="caution">
    <text evidence="4">The sequence shown here is derived from an EMBL/GenBank/DDBJ whole genome shotgun (WGS) entry which is preliminary data.</text>
</comment>
<feature type="domain" description="Bacterial Pleckstrin homology" evidence="3">
    <location>
        <begin position="111"/>
        <end position="206"/>
    </location>
</feature>
<keyword evidence="1" id="KW-0472">Membrane</keyword>
<organism evidence="4">
    <name type="scientific">Caldilineaceae bacterium SB0664_bin_27</name>
    <dbReference type="NCBI Taxonomy" id="2605260"/>
    <lineage>
        <taxon>Bacteria</taxon>
        <taxon>Bacillati</taxon>
        <taxon>Chloroflexota</taxon>
        <taxon>Caldilineae</taxon>
        <taxon>Caldilineales</taxon>
        <taxon>Caldilineaceae</taxon>
    </lineage>
</organism>
<reference evidence="4" key="1">
    <citation type="submission" date="2019-09" db="EMBL/GenBank/DDBJ databases">
        <title>Characterisation of the sponge microbiome using genome-centric metagenomics.</title>
        <authorList>
            <person name="Engelberts J.P."/>
            <person name="Robbins S.J."/>
            <person name="De Goeij J.M."/>
            <person name="Aranda M."/>
            <person name="Bell S.C."/>
            <person name="Webster N.S."/>
        </authorList>
    </citation>
    <scope>NUCLEOTIDE SEQUENCE</scope>
    <source>
        <strain evidence="4">SB0664_bin_27</strain>
    </source>
</reference>
<dbReference type="InterPro" id="IPR027783">
    <property type="entry name" value="Bacterial_PH-related"/>
</dbReference>
<name>A0A6B0Z0H7_9CHLR</name>
<dbReference type="AlphaFoldDB" id="A0A6B0Z0H7"/>
<evidence type="ECO:0000256" key="1">
    <source>
        <dbReference type="SAM" id="Phobius"/>
    </source>
</evidence>
<feature type="transmembrane region" description="Helical" evidence="1">
    <location>
        <begin position="284"/>
        <end position="304"/>
    </location>
</feature>
<evidence type="ECO:0000259" key="2">
    <source>
        <dbReference type="Pfam" id="PF07853"/>
    </source>
</evidence>
<evidence type="ECO:0000313" key="4">
    <source>
        <dbReference type="EMBL" id="MXY95158.1"/>
    </source>
</evidence>
<evidence type="ECO:0000259" key="3">
    <source>
        <dbReference type="Pfam" id="PF10882"/>
    </source>
</evidence>
<accession>A0A6B0Z0H7</accession>
<dbReference type="InterPro" id="IPR012867">
    <property type="entry name" value="DUF1648"/>
</dbReference>
<dbReference type="EMBL" id="VXRG01000137">
    <property type="protein sequence ID" value="MXY95158.1"/>
    <property type="molecule type" value="Genomic_DNA"/>
</dbReference>
<sequence>MGCFQGLQYRHLNQFCYRVRRSGNAETAVSHECGAGVIDLSRMVYTPPSDGSRWQGLAALCWLLLTDAIIIAWVALKPVGWSSFLLLLVLSATLPVLVHLTVRTWGAFNLEYWLDRNALRVRWAGIRQVIPLHSIRRIVEGVDEISSRPSLLDWPSPFVRIVEGGQGRRLVRLASVPLDQCLLIETDSGIFAISPEDPVGFLEELQALNRLGLARTLPLVREQPTNYYALAVESPAGRWLLLAGLIGCLVLFGYLMILFPDLPEALVFHYNRQGVPDSIRPKNALFLLPVIGLLTYLTNTMAGLWMRLQGQLSGAYLFWTGSLLVQALSLLALLSLTI</sequence>
<keyword evidence="1" id="KW-1133">Transmembrane helix</keyword>
<dbReference type="Pfam" id="PF10882">
    <property type="entry name" value="bPH_5"/>
    <property type="match status" value="1"/>
</dbReference>
<keyword evidence="1" id="KW-0812">Transmembrane</keyword>
<dbReference type="Pfam" id="PF07853">
    <property type="entry name" value="DUF1648"/>
    <property type="match status" value="1"/>
</dbReference>
<proteinExistence type="predicted"/>
<feature type="transmembrane region" description="Helical" evidence="1">
    <location>
        <begin position="57"/>
        <end position="76"/>
    </location>
</feature>
<feature type="domain" description="DUF1648" evidence="2">
    <location>
        <begin position="247"/>
        <end position="292"/>
    </location>
</feature>
<feature type="transmembrane region" description="Helical" evidence="1">
    <location>
        <begin position="239"/>
        <end position="259"/>
    </location>
</feature>
<gene>
    <name evidence="4" type="ORF">F4Y42_17085</name>
</gene>
<protein>
    <submittedName>
        <fullName evidence="4">DUF1648 domain-containing protein</fullName>
    </submittedName>
</protein>
<feature type="transmembrane region" description="Helical" evidence="1">
    <location>
        <begin position="316"/>
        <end position="336"/>
    </location>
</feature>
<feature type="transmembrane region" description="Helical" evidence="1">
    <location>
        <begin position="82"/>
        <end position="102"/>
    </location>
</feature>